<protein>
    <recommendedName>
        <fullName evidence="3 14">Magnesium transport protein CorA</fullName>
    </recommendedName>
</protein>
<dbReference type="NCBIfam" id="TIGR00383">
    <property type="entry name" value="corA"/>
    <property type="match status" value="1"/>
</dbReference>
<dbReference type="EMBL" id="AANOQJ010000001">
    <property type="protein sequence ID" value="EDP8035510.1"/>
    <property type="molecule type" value="Genomic_DNA"/>
</dbReference>
<keyword evidence="5 14" id="KW-1003">Cell membrane</keyword>
<evidence type="ECO:0000256" key="13">
    <source>
        <dbReference type="ARBA" id="ARBA00034269"/>
    </source>
</evidence>
<keyword evidence="11 14" id="KW-0472">Membrane</keyword>
<evidence type="ECO:0000256" key="1">
    <source>
        <dbReference type="ARBA" id="ARBA00004429"/>
    </source>
</evidence>
<organism evidence="15">
    <name type="scientific">Campylobacter jejuni</name>
    <dbReference type="NCBI Taxonomy" id="197"/>
    <lineage>
        <taxon>Bacteria</taxon>
        <taxon>Pseudomonadati</taxon>
        <taxon>Campylobacterota</taxon>
        <taxon>Epsilonproteobacteria</taxon>
        <taxon>Campylobacterales</taxon>
        <taxon>Campylobacteraceae</taxon>
        <taxon>Campylobacter</taxon>
    </lineage>
</organism>
<dbReference type="AlphaFoldDB" id="A0A6F9MTL3"/>
<dbReference type="InterPro" id="IPR045863">
    <property type="entry name" value="CorA_TM1_TM2"/>
</dbReference>
<evidence type="ECO:0000256" key="5">
    <source>
        <dbReference type="ARBA" id="ARBA00022475"/>
    </source>
</evidence>
<reference evidence="15" key="1">
    <citation type="submission" date="2020-01" db="EMBL/GenBank/DDBJ databases">
        <authorList>
            <consortium name="GenomeTrakr network: Whole genome sequencing for foodborne pathogen traceback"/>
        </authorList>
    </citation>
    <scope>NUCLEOTIDE SEQUENCE</scope>
    <source>
        <strain evidence="15">CFSAN096326</strain>
    </source>
</reference>
<dbReference type="InterPro" id="IPR045861">
    <property type="entry name" value="CorA_cytoplasmic_dom"/>
</dbReference>
<gene>
    <name evidence="14 15" type="primary">corA</name>
    <name evidence="15" type="ORF">GRO02_00070</name>
</gene>
<comment type="catalytic activity">
    <reaction evidence="13">
        <text>Mg(2+)(in) = Mg(2+)(out)</text>
        <dbReference type="Rhea" id="RHEA:29827"/>
        <dbReference type="ChEBI" id="CHEBI:18420"/>
    </reaction>
</comment>
<dbReference type="GO" id="GO:0005886">
    <property type="term" value="C:plasma membrane"/>
    <property type="evidence" value="ECO:0007669"/>
    <property type="project" value="UniProtKB-SubCell"/>
</dbReference>
<dbReference type="SUPFAM" id="SSF144083">
    <property type="entry name" value="Magnesium transport protein CorA, transmembrane region"/>
    <property type="match status" value="1"/>
</dbReference>
<keyword evidence="6" id="KW-0997">Cell inner membrane</keyword>
<dbReference type="Pfam" id="PF01544">
    <property type="entry name" value="CorA"/>
    <property type="match status" value="1"/>
</dbReference>
<dbReference type="SUPFAM" id="SSF143865">
    <property type="entry name" value="CorA soluble domain-like"/>
    <property type="match status" value="1"/>
</dbReference>
<evidence type="ECO:0000256" key="10">
    <source>
        <dbReference type="ARBA" id="ARBA00023065"/>
    </source>
</evidence>
<dbReference type="GO" id="GO:0015087">
    <property type="term" value="F:cobalt ion transmembrane transporter activity"/>
    <property type="evidence" value="ECO:0007669"/>
    <property type="project" value="UniProtKB-UniRule"/>
</dbReference>
<evidence type="ECO:0000256" key="12">
    <source>
        <dbReference type="ARBA" id="ARBA00025941"/>
    </source>
</evidence>
<dbReference type="PANTHER" id="PTHR47685:SF1">
    <property type="entry name" value="MAGNESIUM TRANSPORT PROTEIN CORA"/>
    <property type="match status" value="1"/>
</dbReference>
<keyword evidence="4 14" id="KW-0813">Transport</keyword>
<dbReference type="Gene3D" id="3.30.460.20">
    <property type="entry name" value="CorA soluble domain-like"/>
    <property type="match status" value="1"/>
</dbReference>
<evidence type="ECO:0000256" key="14">
    <source>
        <dbReference type="RuleBase" id="RU362010"/>
    </source>
</evidence>
<keyword evidence="7 14" id="KW-0812">Transmembrane</keyword>
<evidence type="ECO:0000256" key="11">
    <source>
        <dbReference type="ARBA" id="ARBA00023136"/>
    </source>
</evidence>
<comment type="caution">
    <text evidence="15">The sequence shown here is derived from an EMBL/GenBank/DDBJ whole genome shotgun (WGS) entry which is preliminary data.</text>
</comment>
<dbReference type="GO" id="GO:0015095">
    <property type="term" value="F:magnesium ion transmembrane transporter activity"/>
    <property type="evidence" value="ECO:0007669"/>
    <property type="project" value="UniProtKB-UniRule"/>
</dbReference>
<dbReference type="Gene3D" id="1.20.58.340">
    <property type="entry name" value="Magnesium transport protein CorA, transmembrane region"/>
    <property type="match status" value="2"/>
</dbReference>
<dbReference type="GO" id="GO:0015099">
    <property type="term" value="F:nickel cation transmembrane transporter activity"/>
    <property type="evidence" value="ECO:0007669"/>
    <property type="project" value="TreeGrafter"/>
</dbReference>
<comment type="function">
    <text evidence="14">Mediates influx of magnesium ions.</text>
</comment>
<feature type="transmembrane region" description="Helical" evidence="14">
    <location>
        <begin position="301"/>
        <end position="321"/>
    </location>
</feature>
<evidence type="ECO:0000313" key="15">
    <source>
        <dbReference type="EMBL" id="EDP8035510.1"/>
    </source>
</evidence>
<dbReference type="PANTHER" id="PTHR47685">
    <property type="entry name" value="MAGNESIUM TRANSPORT PROTEIN CORA"/>
    <property type="match status" value="1"/>
</dbReference>
<keyword evidence="8 14" id="KW-0460">Magnesium</keyword>
<keyword evidence="10 14" id="KW-0406">Ion transport</keyword>
<sequence length="327" mass="38358">MLYIYIKTQNALVQRINFNLDNQELPQNILWIDLLHPSPAEIAFISSEFNLEFPTKEEREEIELSAKYWEDNATITINAHFLIREFKNDNEEQNSIKLRTEIVTFATAKNILFTIRYNEFSTFKEIQARILASPKNFEDGFDIIDKMFEVRVEKDADLLEWIDKEARRLRITVLEKKDEYSYDEMLKDISSLQELNMRVRDSLFDKRRAMTSLLKSDKIDRDIKQNLTIVLKDLNSLVEFSVSQLNVLDNIQTILASQVNIEQNKIIKLFTVATVAMMPPTLIGTIYGMNFKFMPELELHYAYPIVLIVMIISIIVPVIVFKKKGWL</sequence>
<dbReference type="FunFam" id="1.20.58.340:FF:000001">
    <property type="entry name" value="Magnesium transport protein CorA"/>
    <property type="match status" value="1"/>
</dbReference>
<evidence type="ECO:0000256" key="3">
    <source>
        <dbReference type="ARBA" id="ARBA00019439"/>
    </source>
</evidence>
<dbReference type="InterPro" id="IPR050829">
    <property type="entry name" value="CorA_MIT"/>
</dbReference>
<evidence type="ECO:0000256" key="2">
    <source>
        <dbReference type="ARBA" id="ARBA00009765"/>
    </source>
</evidence>
<dbReference type="InterPro" id="IPR002523">
    <property type="entry name" value="MgTranspt_CorA/ZnTranspt_ZntB"/>
</dbReference>
<comment type="similarity">
    <text evidence="2 14">Belongs to the CorA metal ion transporter (MIT) (TC 1.A.35) family.</text>
</comment>
<evidence type="ECO:0000256" key="6">
    <source>
        <dbReference type="ARBA" id="ARBA00022519"/>
    </source>
</evidence>
<name>A0A6F9MTL3_CAMJU</name>
<keyword evidence="9 14" id="KW-1133">Transmembrane helix</keyword>
<dbReference type="InterPro" id="IPR004488">
    <property type="entry name" value="Mg/Co-transport_prot_CorA"/>
</dbReference>
<comment type="subunit">
    <text evidence="12">Homopentamer. In the absence of Mg(2+), interactions between subunits are weakened, and dimers, trimers and tetramers can be observed in vitro.</text>
</comment>
<evidence type="ECO:0000256" key="7">
    <source>
        <dbReference type="ARBA" id="ARBA00022692"/>
    </source>
</evidence>
<accession>A0A6F9MTL3</accession>
<comment type="subcellular location">
    <subcellularLocation>
        <location evidence="1">Cell inner membrane</location>
        <topology evidence="1">Multi-pass membrane protein</topology>
    </subcellularLocation>
    <subcellularLocation>
        <location evidence="14">Membrane</location>
        <topology evidence="14">Multi-pass membrane protein</topology>
    </subcellularLocation>
</comment>
<feature type="transmembrane region" description="Helical" evidence="14">
    <location>
        <begin position="269"/>
        <end position="289"/>
    </location>
</feature>
<evidence type="ECO:0000256" key="4">
    <source>
        <dbReference type="ARBA" id="ARBA00022448"/>
    </source>
</evidence>
<evidence type="ECO:0000256" key="9">
    <source>
        <dbReference type="ARBA" id="ARBA00022989"/>
    </source>
</evidence>
<evidence type="ECO:0000256" key="8">
    <source>
        <dbReference type="ARBA" id="ARBA00022842"/>
    </source>
</evidence>
<proteinExistence type="inferred from homology"/>